<sequence>MACGTLDLLPAYPTRMFSIEFPTTRPVLVAMRSRGDFGANIGWMRAAGLSVGLTDQLGSA</sequence>
<evidence type="ECO:0000313" key="2">
    <source>
        <dbReference type="Proteomes" id="UP000295733"/>
    </source>
</evidence>
<dbReference type="Proteomes" id="UP000295733">
    <property type="component" value="Unassembled WGS sequence"/>
</dbReference>
<evidence type="ECO:0000313" key="1">
    <source>
        <dbReference type="EMBL" id="TCP19536.1"/>
    </source>
</evidence>
<comment type="caution">
    <text evidence="1">The sequence shown here is derived from an EMBL/GenBank/DDBJ whole genome shotgun (WGS) entry which is preliminary data.</text>
</comment>
<dbReference type="AlphaFoldDB" id="A0A4V2SKH1"/>
<protein>
    <submittedName>
        <fullName evidence="1">Uncharacterized protein</fullName>
    </submittedName>
</protein>
<proteinExistence type="predicted"/>
<reference evidence="1 2" key="1">
    <citation type="submission" date="2019-03" db="EMBL/GenBank/DDBJ databases">
        <title>Genomic Encyclopedia of Type Strains, Phase IV (KMG-IV): sequencing the most valuable type-strain genomes for metagenomic binning, comparative biology and taxonomic classification.</title>
        <authorList>
            <person name="Goeker M."/>
        </authorList>
    </citation>
    <scope>NUCLEOTIDE SEQUENCE [LARGE SCALE GENOMIC DNA]</scope>
    <source>
        <strain evidence="1 2">DSM 2781</strain>
    </source>
</reference>
<name>A0A4V2SKH1_RHOAD</name>
<feature type="non-terminal residue" evidence="1">
    <location>
        <position position="60"/>
    </location>
</feature>
<gene>
    <name evidence="1" type="ORF">EV656_1291</name>
</gene>
<dbReference type="EMBL" id="SLXL01000029">
    <property type="protein sequence ID" value="TCP19536.1"/>
    <property type="molecule type" value="Genomic_DNA"/>
</dbReference>
<accession>A0A4V2SKH1</accession>
<keyword evidence="2" id="KW-1185">Reference proteome</keyword>
<organism evidence="1 2">
    <name type="scientific">Rhodovulum adriaticum</name>
    <name type="common">Rhodopseudomonas adriatica</name>
    <dbReference type="NCBI Taxonomy" id="35804"/>
    <lineage>
        <taxon>Bacteria</taxon>
        <taxon>Pseudomonadati</taxon>
        <taxon>Pseudomonadota</taxon>
        <taxon>Alphaproteobacteria</taxon>
        <taxon>Rhodobacterales</taxon>
        <taxon>Paracoccaceae</taxon>
        <taxon>Rhodovulum</taxon>
    </lineage>
</organism>